<dbReference type="PANTHER" id="PTHR43139:SF52">
    <property type="entry name" value="SI:DKEY-122A22.2"/>
    <property type="match status" value="1"/>
</dbReference>
<dbReference type="InterPro" id="IPR052370">
    <property type="entry name" value="Meta-cleavage_hydrolase"/>
</dbReference>
<organism evidence="2 3">
    <name type="scientific">Lutispora thermophila DSM 19022</name>
    <dbReference type="NCBI Taxonomy" id="1122184"/>
    <lineage>
        <taxon>Bacteria</taxon>
        <taxon>Bacillati</taxon>
        <taxon>Bacillota</taxon>
        <taxon>Clostridia</taxon>
        <taxon>Lutisporales</taxon>
        <taxon>Lutisporaceae</taxon>
        <taxon>Lutispora</taxon>
    </lineage>
</organism>
<protein>
    <submittedName>
        <fullName evidence="2">Pimeloyl-ACP methyl ester carboxylesterase</fullName>
    </submittedName>
</protein>
<dbReference type="Gene3D" id="3.40.50.1820">
    <property type="entry name" value="alpha/beta hydrolase"/>
    <property type="match status" value="1"/>
</dbReference>
<dbReference type="InterPro" id="IPR029058">
    <property type="entry name" value="AB_hydrolase_fold"/>
</dbReference>
<sequence length="386" mass="45436">MEKLQFKMPVGYYHFHDDVGLNFQFNRALINQCPMEEMMKAAQNIHKYEDVKDIMTALAEKALKEGRILNSAFYYRFAEFFCFDNLEEKKRLFDKFIKLFYQALEKDRIHRHEIKYEGGYLKAIQIKSNDLYKGSIVVHGGGDSYVEEFYLSVRLFLDKGYDVIMFEGPGQGESLHKYNLKMTHEWEKPTKAIIDYFNLNDVTLIGISLGGYFALRAAAYEKRVKRVIAWDVVYDFYECVMGRDGMLKYHIMNGLVSMNAKALINYAAKKLMQKNEMERWIYNQMMYVYGVETPFEYLKTLKNYKCTKQVSQNVTQDVLILAGAEDHIIPLRMYGRQIRALTNARSITGRIFTREEHASNHCQVGNIELVLDFIVDWLKQYYNSNY</sequence>
<name>A0A1M6GDZ4_9FIRM</name>
<feature type="domain" description="AB hydrolase-1" evidence="1">
    <location>
        <begin position="136"/>
        <end position="229"/>
    </location>
</feature>
<evidence type="ECO:0000313" key="3">
    <source>
        <dbReference type="Proteomes" id="UP000184442"/>
    </source>
</evidence>
<dbReference type="AlphaFoldDB" id="A0A1M6GDZ4"/>
<dbReference type="OrthoDB" id="9812921at2"/>
<dbReference type="InterPro" id="IPR000073">
    <property type="entry name" value="AB_hydrolase_1"/>
</dbReference>
<keyword evidence="3" id="KW-1185">Reference proteome</keyword>
<dbReference type="EMBL" id="FQZS01000015">
    <property type="protein sequence ID" value="SHJ08162.1"/>
    <property type="molecule type" value="Genomic_DNA"/>
</dbReference>
<dbReference type="SUPFAM" id="SSF53474">
    <property type="entry name" value="alpha/beta-Hydrolases"/>
    <property type="match status" value="1"/>
</dbReference>
<dbReference type="Proteomes" id="UP000184442">
    <property type="component" value="Unassembled WGS sequence"/>
</dbReference>
<dbReference type="Pfam" id="PF00561">
    <property type="entry name" value="Abhydrolase_1"/>
    <property type="match status" value="1"/>
</dbReference>
<proteinExistence type="predicted"/>
<reference evidence="2 3" key="1">
    <citation type="submission" date="2016-11" db="EMBL/GenBank/DDBJ databases">
        <authorList>
            <person name="Jaros S."/>
            <person name="Januszkiewicz K."/>
            <person name="Wedrychowicz H."/>
        </authorList>
    </citation>
    <scope>NUCLEOTIDE SEQUENCE [LARGE SCALE GENOMIC DNA]</scope>
    <source>
        <strain evidence="2 3">DSM 19022</strain>
    </source>
</reference>
<evidence type="ECO:0000259" key="1">
    <source>
        <dbReference type="Pfam" id="PF00561"/>
    </source>
</evidence>
<gene>
    <name evidence="2" type="ORF">SAMN02745176_02336</name>
</gene>
<accession>A0A1M6GDZ4</accession>
<dbReference type="PRINTS" id="PR00111">
    <property type="entry name" value="ABHYDROLASE"/>
</dbReference>
<evidence type="ECO:0000313" key="2">
    <source>
        <dbReference type="EMBL" id="SHJ08162.1"/>
    </source>
</evidence>
<dbReference type="RefSeq" id="WP_073026380.1">
    <property type="nucleotide sequence ID" value="NZ_FQZS01000015.1"/>
</dbReference>
<dbReference type="PANTHER" id="PTHR43139">
    <property type="entry name" value="SI:DKEY-122A22.2"/>
    <property type="match status" value="1"/>
</dbReference>
<dbReference type="STRING" id="1122184.SAMN02745176_02336"/>